<keyword evidence="3" id="KW-1185">Reference proteome</keyword>
<gene>
    <name evidence="2" type="ORF">BDQ12DRAFT_394404</name>
</gene>
<dbReference type="EMBL" id="ML213594">
    <property type="protein sequence ID" value="TFK41726.1"/>
    <property type="molecule type" value="Genomic_DNA"/>
</dbReference>
<evidence type="ECO:0000313" key="2">
    <source>
        <dbReference type="EMBL" id="TFK41726.1"/>
    </source>
</evidence>
<dbReference type="AlphaFoldDB" id="A0A5C3MB89"/>
<accession>A0A5C3MB89</accession>
<feature type="region of interest" description="Disordered" evidence="1">
    <location>
        <begin position="13"/>
        <end position="56"/>
    </location>
</feature>
<dbReference type="Proteomes" id="UP000308652">
    <property type="component" value="Unassembled WGS sequence"/>
</dbReference>
<name>A0A5C3MB89_9AGAR</name>
<proteinExistence type="predicted"/>
<sequence>MHWLLASSLESTIKSSTRSGPVDDKQLNCEPQDSDERPPSLETTISDSMVPQNPARAPRQMDYFSVPEARVYDVLARTTKILLACTSYSNAAPRRTHALAALPRCELGFAREASANDKMLAEYSGAWHYYQPALYQRIETRIISRSRGWAFFVRLFYVCPTSPREGGRNDQAMMQCVITRHSTFLTIKLPVQQSA</sequence>
<feature type="compositionally biased region" description="Polar residues" evidence="1">
    <location>
        <begin position="41"/>
        <end position="51"/>
    </location>
</feature>
<evidence type="ECO:0000256" key="1">
    <source>
        <dbReference type="SAM" id="MobiDB-lite"/>
    </source>
</evidence>
<organism evidence="2 3">
    <name type="scientific">Crucibulum laeve</name>
    <dbReference type="NCBI Taxonomy" id="68775"/>
    <lineage>
        <taxon>Eukaryota</taxon>
        <taxon>Fungi</taxon>
        <taxon>Dikarya</taxon>
        <taxon>Basidiomycota</taxon>
        <taxon>Agaricomycotina</taxon>
        <taxon>Agaricomycetes</taxon>
        <taxon>Agaricomycetidae</taxon>
        <taxon>Agaricales</taxon>
        <taxon>Agaricineae</taxon>
        <taxon>Nidulariaceae</taxon>
        <taxon>Crucibulum</taxon>
    </lineage>
</organism>
<reference evidence="2 3" key="1">
    <citation type="journal article" date="2019" name="Nat. Ecol. Evol.">
        <title>Megaphylogeny resolves global patterns of mushroom evolution.</title>
        <authorList>
            <person name="Varga T."/>
            <person name="Krizsan K."/>
            <person name="Foldi C."/>
            <person name="Dima B."/>
            <person name="Sanchez-Garcia M."/>
            <person name="Sanchez-Ramirez S."/>
            <person name="Szollosi G.J."/>
            <person name="Szarkandi J.G."/>
            <person name="Papp V."/>
            <person name="Albert L."/>
            <person name="Andreopoulos W."/>
            <person name="Angelini C."/>
            <person name="Antonin V."/>
            <person name="Barry K.W."/>
            <person name="Bougher N.L."/>
            <person name="Buchanan P."/>
            <person name="Buyck B."/>
            <person name="Bense V."/>
            <person name="Catcheside P."/>
            <person name="Chovatia M."/>
            <person name="Cooper J."/>
            <person name="Damon W."/>
            <person name="Desjardin D."/>
            <person name="Finy P."/>
            <person name="Geml J."/>
            <person name="Haridas S."/>
            <person name="Hughes K."/>
            <person name="Justo A."/>
            <person name="Karasinski D."/>
            <person name="Kautmanova I."/>
            <person name="Kiss B."/>
            <person name="Kocsube S."/>
            <person name="Kotiranta H."/>
            <person name="LaButti K.M."/>
            <person name="Lechner B.E."/>
            <person name="Liimatainen K."/>
            <person name="Lipzen A."/>
            <person name="Lukacs Z."/>
            <person name="Mihaltcheva S."/>
            <person name="Morgado L.N."/>
            <person name="Niskanen T."/>
            <person name="Noordeloos M.E."/>
            <person name="Ohm R.A."/>
            <person name="Ortiz-Santana B."/>
            <person name="Ovrebo C."/>
            <person name="Racz N."/>
            <person name="Riley R."/>
            <person name="Savchenko A."/>
            <person name="Shiryaev A."/>
            <person name="Soop K."/>
            <person name="Spirin V."/>
            <person name="Szebenyi C."/>
            <person name="Tomsovsky M."/>
            <person name="Tulloss R.E."/>
            <person name="Uehling J."/>
            <person name="Grigoriev I.V."/>
            <person name="Vagvolgyi C."/>
            <person name="Papp T."/>
            <person name="Martin F.M."/>
            <person name="Miettinen O."/>
            <person name="Hibbett D.S."/>
            <person name="Nagy L.G."/>
        </authorList>
    </citation>
    <scope>NUCLEOTIDE SEQUENCE [LARGE SCALE GENOMIC DNA]</scope>
    <source>
        <strain evidence="2 3">CBS 166.37</strain>
    </source>
</reference>
<protein>
    <submittedName>
        <fullName evidence="2">Uncharacterized protein</fullName>
    </submittedName>
</protein>
<evidence type="ECO:0000313" key="3">
    <source>
        <dbReference type="Proteomes" id="UP000308652"/>
    </source>
</evidence>